<proteinExistence type="predicted"/>
<feature type="domain" description="Histone deacetylase interacting" evidence="6">
    <location>
        <begin position="529"/>
        <end position="629"/>
    </location>
</feature>
<dbReference type="Pfam" id="PF02671">
    <property type="entry name" value="PAH"/>
    <property type="match status" value="3"/>
</dbReference>
<dbReference type="OrthoDB" id="10265969at2759"/>
<dbReference type="GO" id="GO:0000122">
    <property type="term" value="P:negative regulation of transcription by RNA polymerase II"/>
    <property type="evidence" value="ECO:0007669"/>
    <property type="project" value="TreeGrafter"/>
</dbReference>
<gene>
    <name evidence="7" type="ORF">EW146_g1003</name>
</gene>
<dbReference type="PANTHER" id="PTHR12346">
    <property type="entry name" value="SIN3B-RELATED"/>
    <property type="match status" value="1"/>
</dbReference>
<evidence type="ECO:0000256" key="4">
    <source>
        <dbReference type="PROSITE-ProRule" id="PRU00810"/>
    </source>
</evidence>
<dbReference type="PANTHER" id="PTHR12346:SF0">
    <property type="entry name" value="SIN3A, ISOFORM G"/>
    <property type="match status" value="1"/>
</dbReference>
<keyword evidence="8" id="KW-1185">Reference proteome</keyword>
<feature type="compositionally biased region" description="Basic and acidic residues" evidence="5">
    <location>
        <begin position="345"/>
        <end position="358"/>
    </location>
</feature>
<dbReference type="Gene3D" id="1.20.1160.11">
    <property type="entry name" value="Paired amphipathic helix"/>
    <property type="match status" value="3"/>
</dbReference>
<feature type="compositionally biased region" description="Low complexity" evidence="5">
    <location>
        <begin position="16"/>
        <end position="26"/>
    </location>
</feature>
<evidence type="ECO:0000256" key="1">
    <source>
        <dbReference type="ARBA" id="ARBA00004123"/>
    </source>
</evidence>
<dbReference type="AlphaFoldDB" id="A0A4V3XG71"/>
<dbReference type="Pfam" id="PF08295">
    <property type="entry name" value="Sin3_corepress"/>
    <property type="match status" value="1"/>
</dbReference>
<dbReference type="InterPro" id="IPR039774">
    <property type="entry name" value="Sin3-like"/>
</dbReference>
<dbReference type="SMART" id="SM00761">
    <property type="entry name" value="HDAC_interact"/>
    <property type="match status" value="1"/>
</dbReference>
<comment type="caution">
    <text evidence="7">The sequence shown here is derived from an EMBL/GenBank/DDBJ whole genome shotgun (WGS) entry which is preliminary data.</text>
</comment>
<organism evidence="7 8">
    <name type="scientific">Bondarzewia mesenterica</name>
    <dbReference type="NCBI Taxonomy" id="1095465"/>
    <lineage>
        <taxon>Eukaryota</taxon>
        <taxon>Fungi</taxon>
        <taxon>Dikarya</taxon>
        <taxon>Basidiomycota</taxon>
        <taxon>Agaricomycotina</taxon>
        <taxon>Agaricomycetes</taxon>
        <taxon>Russulales</taxon>
        <taxon>Bondarzewiaceae</taxon>
        <taxon>Bondarzewia</taxon>
    </lineage>
</organism>
<evidence type="ECO:0000259" key="6">
    <source>
        <dbReference type="SMART" id="SM00761"/>
    </source>
</evidence>
<feature type="region of interest" description="Disordered" evidence="5">
    <location>
        <begin position="1"/>
        <end position="67"/>
    </location>
</feature>
<keyword evidence="3 4" id="KW-0539">Nucleus</keyword>
<dbReference type="GO" id="GO:0003714">
    <property type="term" value="F:transcription corepressor activity"/>
    <property type="evidence" value="ECO:0007669"/>
    <property type="project" value="InterPro"/>
</dbReference>
<dbReference type="InterPro" id="IPR036600">
    <property type="entry name" value="PAH_sf"/>
</dbReference>
<dbReference type="Proteomes" id="UP000310158">
    <property type="component" value="Unassembled WGS sequence"/>
</dbReference>
<evidence type="ECO:0000313" key="7">
    <source>
        <dbReference type="EMBL" id="THH20323.1"/>
    </source>
</evidence>
<feature type="compositionally biased region" description="Polar residues" evidence="5">
    <location>
        <begin position="859"/>
        <end position="873"/>
    </location>
</feature>
<dbReference type="GO" id="GO:0070822">
    <property type="term" value="C:Sin3-type complex"/>
    <property type="evidence" value="ECO:0007669"/>
    <property type="project" value="TreeGrafter"/>
</dbReference>
<dbReference type="Pfam" id="PF16879">
    <property type="entry name" value="Sin3a_C"/>
    <property type="match status" value="2"/>
</dbReference>
<dbReference type="InterPro" id="IPR013194">
    <property type="entry name" value="HDAC_interact_dom"/>
</dbReference>
<evidence type="ECO:0000313" key="8">
    <source>
        <dbReference type="Proteomes" id="UP000310158"/>
    </source>
</evidence>
<dbReference type="PROSITE" id="PS51477">
    <property type="entry name" value="PAH"/>
    <property type="match status" value="2"/>
</dbReference>
<feature type="compositionally biased region" description="Low complexity" evidence="5">
    <location>
        <begin position="45"/>
        <end position="55"/>
    </location>
</feature>
<comment type="subcellular location">
    <subcellularLocation>
        <location evidence="1 4">Nucleus</location>
    </subcellularLocation>
</comment>
<sequence length="1164" mass="130779">MEPTRELAPSHSALDPQPSEEPSGSSPKPPNDIPSFPPKPMQVVSAASASLASGSPPHVPSRSASQNAVALQSMAGVDPQGERQLNVTDALTYLDAVKNQFFDRPDVYNFFLDIMKDFKSQRIDTPGVISRVSSLFHGHPALIKGFNTFLPVGYRIDVGSDSHSSEYITVTTPSGTVLQPTNGPDTVSEQHYLNNVLSGLSYPHMPIEIALGSSDMNYKGGDAEKQNLGPAMDYVQRIKTRFSDDPDTYKQFLEILSSHKSSANNAEVFAKVELLFKDAPDLSLAFREFLPGTGQRIEDGEDIGIQGMLGSIDSSAMGFDSTRSAKRKQVESLVSAGPAKRKRKGAGDKDKDKDKESGKVPSGSKSKKAKQQHVSALDASPSFSQYSVVALPLSPRRAAHPFPSRAFMPPTPPTTYRAPPISASISNAPPAGPDDTQFFARVRRTVDSRESYNEFLRIVNLFTQDYIDRARLIRESRFFLGDGDLMMQFKDILGWDDAQEKAALMREREEALLPGRPLAALERPSREELSIRHGSYRHLPADEVNVQCSGRDEMCRSVLNDEWVAHPTFASEDSGFIAHKKNIYEEALHRCEEERHEYDFHIDGIVKTISVLEPINNKIAQLGPEERNNFKLKPNFGGSAKAIHHRIIRKVYGREAGLEVIQAVQETPALAIPVVLGRLKQKEEEWKRAQREWNKVWREVDAQNYYKALDHRSITFKAADKKALTSKAFVSQIEAIMEEQMARQFVMDDTEVLKDAVKLTYSFLARMTGQQMRLDSDKRRWIEIRLYNVVRAFFMLGDDWVQNATKTQSMFVRTSDNTSGTASEAEGVASSSRTGNGRGKLAGNFSGDLRKNLLKSEQAKSTRSQTRPLQSPAGSRRGSPAPIPSEEEMQVDAEERTESAIPTNDAHFRKRRSFYTNTWFYTTLRLIEVIYSRLHLFKTLSIERSKMANAERPSDIALRIELSDGLANADATPAQYYQLFLETCERLFDNQMDQNVFEDQMRGMFGLQDAYKSFTIDKAVGALIKQHPESKVMTCQLLSKDGSSLDDAEVLTGRWQSYISSFVSEEDTSDVPASKVRRPFLRRNLPPGPRKEPMDVVARGGLEIKVCVRTYRLFFVSNTEDVLWRRVPREQREQALARLDARNHSRKLWLEKFQIPSQTTSMNE</sequence>
<feature type="region of interest" description="Disordered" evidence="5">
    <location>
        <begin position="319"/>
        <end position="377"/>
    </location>
</feature>
<evidence type="ECO:0000256" key="2">
    <source>
        <dbReference type="ARBA" id="ARBA00022491"/>
    </source>
</evidence>
<dbReference type="FunFam" id="1.20.1160.11:FF:000001">
    <property type="entry name" value="Paired amphipathic helix protein Sin3"/>
    <property type="match status" value="1"/>
</dbReference>
<feature type="compositionally biased region" description="Polar residues" evidence="5">
    <location>
        <begin position="812"/>
        <end position="822"/>
    </location>
</feature>
<dbReference type="InterPro" id="IPR031693">
    <property type="entry name" value="Sin3_C"/>
</dbReference>
<dbReference type="SUPFAM" id="SSF47762">
    <property type="entry name" value="PAH2 domain"/>
    <property type="match status" value="3"/>
</dbReference>
<reference evidence="7 8" key="1">
    <citation type="submission" date="2019-02" db="EMBL/GenBank/DDBJ databases">
        <title>Genome sequencing of the rare red list fungi Bondarzewia mesenterica.</title>
        <authorList>
            <person name="Buettner E."/>
            <person name="Kellner H."/>
        </authorList>
    </citation>
    <scope>NUCLEOTIDE SEQUENCE [LARGE SCALE GENOMIC DNA]</scope>
    <source>
        <strain evidence="7 8">DSM 108281</strain>
    </source>
</reference>
<dbReference type="EMBL" id="SGPL01000024">
    <property type="protein sequence ID" value="THH20323.1"/>
    <property type="molecule type" value="Genomic_DNA"/>
</dbReference>
<keyword evidence="2" id="KW-0678">Repressor</keyword>
<protein>
    <recommendedName>
        <fullName evidence="6">Histone deacetylase interacting domain-containing protein</fullName>
    </recommendedName>
</protein>
<feature type="region of interest" description="Disordered" evidence="5">
    <location>
        <begin position="812"/>
        <end position="904"/>
    </location>
</feature>
<evidence type="ECO:0000256" key="3">
    <source>
        <dbReference type="ARBA" id="ARBA00023242"/>
    </source>
</evidence>
<dbReference type="InterPro" id="IPR003822">
    <property type="entry name" value="PAH"/>
</dbReference>
<accession>A0A4V3XG71</accession>
<feature type="compositionally biased region" description="Pro residues" evidence="5">
    <location>
        <begin position="27"/>
        <end position="40"/>
    </location>
</feature>
<name>A0A4V3XG71_9AGAM</name>
<evidence type="ECO:0000256" key="5">
    <source>
        <dbReference type="SAM" id="MobiDB-lite"/>
    </source>
</evidence>